<evidence type="ECO:0000313" key="2">
    <source>
        <dbReference type="Proteomes" id="UP000002363"/>
    </source>
</evidence>
<dbReference type="PATRIC" id="fig|716541.4.peg.3347"/>
<dbReference type="STRING" id="716541.ECL_03184"/>
<gene>
    <name evidence="1" type="ordered locus">ECL_03184</name>
</gene>
<reference evidence="1 2" key="1">
    <citation type="journal article" date="2010" name="J. Bacteriol.">
        <title>Complete genome sequence of Enterobacter cloacae subsp. cloacae type strain ATCC 13047.</title>
        <authorList>
            <person name="Ren Y."/>
            <person name="Ren Y."/>
            <person name="Zhou Z."/>
            <person name="Guo X."/>
            <person name="Li Y."/>
            <person name="Feng L."/>
            <person name="Wang L."/>
        </authorList>
    </citation>
    <scope>NUCLEOTIDE SEQUENCE [LARGE SCALE GENOMIC DNA]</scope>
    <source>
        <strain evidence="2">ATCC 13047 / DSM 30054 / NBRC 13535 / NCTC 10005 / WDCM 00083 / NCDC 279-56</strain>
    </source>
</reference>
<evidence type="ECO:0008006" key="3">
    <source>
        <dbReference type="Google" id="ProtNLM"/>
    </source>
</evidence>
<evidence type="ECO:0000313" key="1">
    <source>
        <dbReference type="EMBL" id="ADF62719.1"/>
    </source>
</evidence>
<dbReference type="eggNOG" id="ENOG502ZBUB">
    <property type="taxonomic scope" value="Bacteria"/>
</dbReference>
<keyword evidence="2" id="KW-1185">Reference proteome</keyword>
<dbReference type="EnsemblBacteria" id="ADF62719">
    <property type="protein sequence ID" value="ADF62719"/>
    <property type="gene ID" value="ECL_03184"/>
</dbReference>
<proteinExistence type="predicted"/>
<dbReference type="Proteomes" id="UP000002363">
    <property type="component" value="Chromosome"/>
</dbReference>
<protein>
    <recommendedName>
        <fullName evidence="3">DUF1833 domain-containing protein</fullName>
    </recommendedName>
</protein>
<dbReference type="AlphaFoldDB" id="A0A0H3CMZ8"/>
<name>A0A0H3CMZ8_ENTCC</name>
<dbReference type="RefSeq" id="WP_013097708.1">
    <property type="nucleotide sequence ID" value="NC_014121.1"/>
</dbReference>
<dbReference type="EMBL" id="CP001918">
    <property type="protein sequence ID" value="ADF62719.1"/>
    <property type="molecule type" value="Genomic_DNA"/>
</dbReference>
<sequence length="156" mass="17594">MPSFRQYKQQRPTRGLYDTITFYHPSFGYVRLVDKQFFAKTLGGQTYTPARFEIEESQQSGTPVIDATVKLGRLSSDIKALMKQWKGAARLTAITATRQIFDSGDVSVPIKSWQLYVKTVDIDADAASVTLSVTNPLNNNIGKLYDPREYTGLQYL</sequence>
<dbReference type="KEGG" id="enc:ECL_03184"/>
<dbReference type="HOGENOM" id="CLU_1685915_0_0_6"/>
<organism evidence="1 2">
    <name type="scientific">Enterobacter cloacae subsp. cloacae (strain ATCC 13047 / DSM 30054 / NBRC 13535 / NCTC 10005 / WDCM 00083 / NCDC 279-56)</name>
    <dbReference type="NCBI Taxonomy" id="716541"/>
    <lineage>
        <taxon>Bacteria</taxon>
        <taxon>Pseudomonadati</taxon>
        <taxon>Pseudomonadota</taxon>
        <taxon>Gammaproteobacteria</taxon>
        <taxon>Enterobacterales</taxon>
        <taxon>Enterobacteriaceae</taxon>
        <taxon>Enterobacter</taxon>
        <taxon>Enterobacter cloacae complex</taxon>
    </lineage>
</organism>
<dbReference type="OrthoDB" id="6603785at2"/>
<accession>A0A0H3CMZ8</accession>